<dbReference type="EMBL" id="MU003524">
    <property type="protein sequence ID" value="KAF2466533.1"/>
    <property type="molecule type" value="Genomic_DNA"/>
</dbReference>
<organism evidence="1 2">
    <name type="scientific">Lindgomyces ingoldianus</name>
    <dbReference type="NCBI Taxonomy" id="673940"/>
    <lineage>
        <taxon>Eukaryota</taxon>
        <taxon>Fungi</taxon>
        <taxon>Dikarya</taxon>
        <taxon>Ascomycota</taxon>
        <taxon>Pezizomycotina</taxon>
        <taxon>Dothideomycetes</taxon>
        <taxon>Pleosporomycetidae</taxon>
        <taxon>Pleosporales</taxon>
        <taxon>Lindgomycetaceae</taxon>
        <taxon>Lindgomyces</taxon>
    </lineage>
</organism>
<reference evidence="1" key="1">
    <citation type="journal article" date="2020" name="Stud. Mycol.">
        <title>101 Dothideomycetes genomes: a test case for predicting lifestyles and emergence of pathogens.</title>
        <authorList>
            <person name="Haridas S."/>
            <person name="Albert R."/>
            <person name="Binder M."/>
            <person name="Bloem J."/>
            <person name="Labutti K."/>
            <person name="Salamov A."/>
            <person name="Andreopoulos B."/>
            <person name="Baker S."/>
            <person name="Barry K."/>
            <person name="Bills G."/>
            <person name="Bluhm B."/>
            <person name="Cannon C."/>
            <person name="Castanera R."/>
            <person name="Culley D."/>
            <person name="Daum C."/>
            <person name="Ezra D."/>
            <person name="Gonzalez J."/>
            <person name="Henrissat B."/>
            <person name="Kuo A."/>
            <person name="Liang C."/>
            <person name="Lipzen A."/>
            <person name="Lutzoni F."/>
            <person name="Magnuson J."/>
            <person name="Mondo S."/>
            <person name="Nolan M."/>
            <person name="Ohm R."/>
            <person name="Pangilinan J."/>
            <person name="Park H.-J."/>
            <person name="Ramirez L."/>
            <person name="Alfaro M."/>
            <person name="Sun H."/>
            <person name="Tritt A."/>
            <person name="Yoshinaga Y."/>
            <person name="Zwiers L.-H."/>
            <person name="Turgeon B."/>
            <person name="Goodwin S."/>
            <person name="Spatafora J."/>
            <person name="Crous P."/>
            <person name="Grigoriev I."/>
        </authorList>
    </citation>
    <scope>NUCLEOTIDE SEQUENCE</scope>
    <source>
        <strain evidence="1">ATCC 200398</strain>
    </source>
</reference>
<gene>
    <name evidence="1" type="ORF">BDR25DRAFT_76103</name>
</gene>
<protein>
    <submittedName>
        <fullName evidence="1">Uncharacterized protein</fullName>
    </submittedName>
</protein>
<evidence type="ECO:0000313" key="1">
    <source>
        <dbReference type="EMBL" id="KAF2466533.1"/>
    </source>
</evidence>
<dbReference type="Proteomes" id="UP000799755">
    <property type="component" value="Unassembled WGS sequence"/>
</dbReference>
<sequence>MSSSSPLLASPIAPPSPNLTKSPQTSTMAPGDRSRGRDVHIYSIKDPATVLFGLILTNGVTNANLYSMAEILVLFTCTFELHDENEAKIQRNDEPLQPGKYYIHTVGTFAINDEPWLVRTISQATGTRVQSFCHNVRERDRRCVVSGIRVPGAHVDRWTGFEAAHIFPLAYEDHWRNNEYDRWITIPPASGGSINSVQNGFLLDSAIHQLFDSYCFSINPDDNHKIVFFTFDARNLAGKHLDIEFLNDPQRPVDQLLRWHFRQAVLANMRGAGEPLFEHDFPPGSDIVGDILNGPKPAERMEFELFSRLAA</sequence>
<name>A0ACB6QHT7_9PLEO</name>
<evidence type="ECO:0000313" key="2">
    <source>
        <dbReference type="Proteomes" id="UP000799755"/>
    </source>
</evidence>
<comment type="caution">
    <text evidence="1">The sequence shown here is derived from an EMBL/GenBank/DDBJ whole genome shotgun (WGS) entry which is preliminary data.</text>
</comment>
<keyword evidence="2" id="KW-1185">Reference proteome</keyword>
<proteinExistence type="predicted"/>
<accession>A0ACB6QHT7</accession>